<dbReference type="Gene3D" id="3.40.1090.10">
    <property type="entry name" value="Cytosolic phospholipase A2 catalytic domain"/>
    <property type="match status" value="1"/>
</dbReference>
<keyword evidence="3" id="KW-1185">Reference proteome</keyword>
<reference evidence="2 3" key="1">
    <citation type="submission" date="2022-05" db="EMBL/GenBank/DDBJ databases">
        <authorList>
            <consortium name="Genoscope - CEA"/>
            <person name="William W."/>
        </authorList>
    </citation>
    <scope>NUCLEOTIDE SEQUENCE [LARGE SCALE GENOMIC DNA]</scope>
</reference>
<name>A0ABN8MMF8_9CNID</name>
<accession>A0ABN8MMF8</accession>
<organism evidence="2 3">
    <name type="scientific">Porites evermanni</name>
    <dbReference type="NCBI Taxonomy" id="104178"/>
    <lineage>
        <taxon>Eukaryota</taxon>
        <taxon>Metazoa</taxon>
        <taxon>Cnidaria</taxon>
        <taxon>Anthozoa</taxon>
        <taxon>Hexacorallia</taxon>
        <taxon>Scleractinia</taxon>
        <taxon>Fungiina</taxon>
        <taxon>Poritidae</taxon>
        <taxon>Porites</taxon>
    </lineage>
</organism>
<keyword evidence="1" id="KW-1133">Transmembrane helix</keyword>
<evidence type="ECO:0008006" key="4">
    <source>
        <dbReference type="Google" id="ProtNLM"/>
    </source>
</evidence>
<feature type="transmembrane region" description="Helical" evidence="1">
    <location>
        <begin position="299"/>
        <end position="318"/>
    </location>
</feature>
<feature type="transmembrane region" description="Helical" evidence="1">
    <location>
        <begin position="358"/>
        <end position="379"/>
    </location>
</feature>
<evidence type="ECO:0000313" key="3">
    <source>
        <dbReference type="Proteomes" id="UP001159427"/>
    </source>
</evidence>
<dbReference type="EMBL" id="CALNXI010000597">
    <property type="protein sequence ID" value="CAH3029880.1"/>
    <property type="molecule type" value="Genomic_DNA"/>
</dbReference>
<feature type="transmembrane region" description="Helical" evidence="1">
    <location>
        <begin position="268"/>
        <end position="293"/>
    </location>
</feature>
<dbReference type="PANTHER" id="PTHR10728">
    <property type="entry name" value="CYTOSOLIC PHOSPHOLIPASE A2"/>
    <property type="match status" value="1"/>
</dbReference>
<protein>
    <recommendedName>
        <fullName evidence="4">Patatin-like phospholipase</fullName>
    </recommendedName>
</protein>
<comment type="caution">
    <text evidence="2">The sequence shown here is derived from an EMBL/GenBank/DDBJ whole genome shotgun (WGS) entry which is preliminary data.</text>
</comment>
<proteinExistence type="predicted"/>
<dbReference type="Proteomes" id="UP001159427">
    <property type="component" value="Unassembled WGS sequence"/>
</dbReference>
<feature type="transmembrane region" description="Helical" evidence="1">
    <location>
        <begin position="556"/>
        <end position="575"/>
    </location>
</feature>
<feature type="transmembrane region" description="Helical" evidence="1">
    <location>
        <begin position="238"/>
        <end position="256"/>
    </location>
</feature>
<sequence length="910" mass="103712">MIFADNNSLIRDQKPNKHIANGYKKLVHTFKREAVPLRVELPAKTTAESIKHFFTCNISEISKGGTGLAFSGGGIRSAAFCSGVLSRLLENKVEVDYLSCVSGGGYTGTAYLDWKYHEEDKKESERRQGKGEGGWHKNFYKHMRQRSGYICDWTGIISGCWDTVIFVVFCIVTFILPAISWGFYAFPVAVIIDLIFGKLMRYSEDCDAALARKREVDGTVATEQAPTTRCESESSKRGITWLFLGLFLAFIVLYFITSKKLKRCRPCLKSVMLLIEYAIACMLIFTFIPYTIYDFFVKIDLVAKIFVGFAAFGLWLFFPFLRKKTSYAFIVFVYSFVIYWKVFRIDLPGFFLKHEDHVSHWMLLSCGIFLLISSFMTNWNEKLVHCYFRWRLQKAFYHKNSTRLYGCLGICPSWLCCLCNSKKETRPLTIADLEDMKPEYISNIVVNRWKNDEKDKKHYALLTVSPSGIERFDQCGKRQFQGKLEPKDIMLSEAMAASAAALSRHMGKYEDSTEGLIRLQTILGLDMGATKISDTRHREQCCAFQKVAEFMAMRSILGLFRGLPLIFPTIVYYFDYKHFELTLWVVMILFLVIHAFLVVIAILDLDCKGTVTQDPMNGQKKPSERCEATTIQIPDSEVQKTDCYEEFVRWLTVHDSFVYNVRLLFSKDTTGPIPPAVLLLSDGGHHENLAILPLLQRKLERIVVVDGGYKEEEEDYGDSILNALMLARDELNCSFHGEDGKDVITDLMQMFVKGTRKPRYYKFKVHYGKENGNDPDRDGEIILLVPREPQDSATKDVVTVVAKEEDTGVTKEEALKLTFCCCECCHCESCLCHCFPKCCGGELCPHCLSECCCGAFPQHSTANQFFTPQMFEAYQKEGRQACKEAKAYDFLKAVCPADDARDASAELISI</sequence>
<dbReference type="PANTHER" id="PTHR10728:SF40">
    <property type="entry name" value="PATATIN FAMILY PROTEIN"/>
    <property type="match status" value="1"/>
</dbReference>
<evidence type="ECO:0000256" key="1">
    <source>
        <dbReference type="SAM" id="Phobius"/>
    </source>
</evidence>
<evidence type="ECO:0000313" key="2">
    <source>
        <dbReference type="EMBL" id="CAH3029880.1"/>
    </source>
</evidence>
<gene>
    <name evidence="2" type="ORF">PEVE_00036884</name>
</gene>
<keyword evidence="1" id="KW-0472">Membrane</keyword>
<keyword evidence="1" id="KW-0812">Transmembrane</keyword>
<feature type="transmembrane region" description="Helical" evidence="1">
    <location>
        <begin position="164"/>
        <end position="192"/>
    </location>
</feature>
<feature type="transmembrane region" description="Helical" evidence="1">
    <location>
        <begin position="325"/>
        <end position="343"/>
    </location>
</feature>
<feature type="transmembrane region" description="Helical" evidence="1">
    <location>
        <begin position="581"/>
        <end position="603"/>
    </location>
</feature>
<dbReference type="SUPFAM" id="SSF52151">
    <property type="entry name" value="FabD/lysophospholipase-like"/>
    <property type="match status" value="1"/>
</dbReference>
<dbReference type="InterPro" id="IPR016035">
    <property type="entry name" value="Acyl_Trfase/lysoPLipase"/>
</dbReference>